<proteinExistence type="predicted"/>
<evidence type="ECO:0008006" key="5">
    <source>
        <dbReference type="Google" id="ProtNLM"/>
    </source>
</evidence>
<dbReference type="EMBL" id="AGUD01000085">
    <property type="protein sequence ID" value="EHN11612.1"/>
    <property type="molecule type" value="Genomic_DNA"/>
</dbReference>
<dbReference type="PANTHER" id="PTHR48050:SF13">
    <property type="entry name" value="STEROL 3-BETA-GLUCOSYLTRANSFERASE UGT80A2"/>
    <property type="match status" value="1"/>
</dbReference>
<gene>
    <name evidence="3" type="ORF">PAI11_15090</name>
</gene>
<dbReference type="InterPro" id="IPR050426">
    <property type="entry name" value="Glycosyltransferase_28"/>
</dbReference>
<dbReference type="InterPro" id="IPR010610">
    <property type="entry name" value="EryCIII-like_C"/>
</dbReference>
<dbReference type="PATRIC" id="fig|1097667.3.peg.1498"/>
<dbReference type="SUPFAM" id="SSF53756">
    <property type="entry name" value="UDP-Glycosyltransferase/glycogen phosphorylase"/>
    <property type="match status" value="1"/>
</dbReference>
<evidence type="ECO:0000313" key="3">
    <source>
        <dbReference type="EMBL" id="EHN11612.1"/>
    </source>
</evidence>
<dbReference type="InterPro" id="IPR004276">
    <property type="entry name" value="GlycoTrans_28_N"/>
</dbReference>
<dbReference type="Pfam" id="PF06722">
    <property type="entry name" value="EryCIII-like_C"/>
    <property type="match status" value="1"/>
</dbReference>
<dbReference type="GO" id="GO:0005975">
    <property type="term" value="P:carbohydrate metabolic process"/>
    <property type="evidence" value="ECO:0007669"/>
    <property type="project" value="InterPro"/>
</dbReference>
<reference evidence="3 4" key="1">
    <citation type="journal article" date="2013" name="Biodegradation">
        <title>Quantitative proteomic analysis of ibuprofen-degrading Patulibacter sp. strain I11.</title>
        <authorList>
            <person name="Almeida B."/>
            <person name="Kjeldal H."/>
            <person name="Lolas I."/>
            <person name="Knudsen A.D."/>
            <person name="Carvalho G."/>
            <person name="Nielsen K.L."/>
            <person name="Barreto Crespo M.T."/>
            <person name="Stensballe A."/>
            <person name="Nielsen J.L."/>
        </authorList>
    </citation>
    <scope>NUCLEOTIDE SEQUENCE [LARGE SCALE GENOMIC DNA]</scope>
    <source>
        <strain evidence="3 4">I11</strain>
    </source>
</reference>
<dbReference type="GO" id="GO:0016758">
    <property type="term" value="F:hexosyltransferase activity"/>
    <property type="evidence" value="ECO:0007669"/>
    <property type="project" value="InterPro"/>
</dbReference>
<feature type="domain" description="Glycosyltransferase family 28 N-terminal" evidence="1">
    <location>
        <begin position="13"/>
        <end position="118"/>
    </location>
</feature>
<dbReference type="CDD" id="cd03784">
    <property type="entry name" value="GT1_Gtf-like"/>
    <property type="match status" value="1"/>
</dbReference>
<dbReference type="Gene3D" id="3.40.50.2000">
    <property type="entry name" value="Glycogen Phosphorylase B"/>
    <property type="match status" value="2"/>
</dbReference>
<dbReference type="RefSeq" id="WP_007572755.1">
    <property type="nucleotide sequence ID" value="NZ_AGUD01000085.1"/>
</dbReference>
<dbReference type="InterPro" id="IPR002213">
    <property type="entry name" value="UDP_glucos_trans"/>
</dbReference>
<organism evidence="3 4">
    <name type="scientific">Patulibacter medicamentivorans</name>
    <dbReference type="NCBI Taxonomy" id="1097667"/>
    <lineage>
        <taxon>Bacteria</taxon>
        <taxon>Bacillati</taxon>
        <taxon>Actinomycetota</taxon>
        <taxon>Thermoleophilia</taxon>
        <taxon>Solirubrobacterales</taxon>
        <taxon>Patulibacteraceae</taxon>
        <taxon>Patulibacter</taxon>
    </lineage>
</organism>
<dbReference type="GO" id="GO:0008194">
    <property type="term" value="F:UDP-glycosyltransferase activity"/>
    <property type="evidence" value="ECO:0007669"/>
    <property type="project" value="InterPro"/>
</dbReference>
<evidence type="ECO:0000259" key="2">
    <source>
        <dbReference type="Pfam" id="PF06722"/>
    </source>
</evidence>
<keyword evidence="4" id="KW-1185">Reference proteome</keyword>
<dbReference type="AlphaFoldDB" id="H0E3Y4"/>
<feature type="domain" description="Erythromycin biosynthesis protein CIII-like C-terminal" evidence="2">
    <location>
        <begin position="282"/>
        <end position="389"/>
    </location>
</feature>
<protein>
    <recommendedName>
        <fullName evidence="5">Glycosyl transferase</fullName>
    </recommendedName>
</protein>
<dbReference type="Pfam" id="PF03033">
    <property type="entry name" value="Glyco_transf_28"/>
    <property type="match status" value="1"/>
</dbReference>
<evidence type="ECO:0000259" key="1">
    <source>
        <dbReference type="Pfam" id="PF03033"/>
    </source>
</evidence>
<evidence type="ECO:0000313" key="4">
    <source>
        <dbReference type="Proteomes" id="UP000005143"/>
    </source>
</evidence>
<accession>H0E3Y4</accession>
<comment type="caution">
    <text evidence="3">The sequence shown here is derived from an EMBL/GenBank/DDBJ whole genome shotgun (WGS) entry which is preliminary data.</text>
</comment>
<dbReference type="GO" id="GO:0033072">
    <property type="term" value="P:vancomycin biosynthetic process"/>
    <property type="evidence" value="ECO:0007669"/>
    <property type="project" value="UniProtKB-ARBA"/>
</dbReference>
<dbReference type="PANTHER" id="PTHR48050">
    <property type="entry name" value="STEROL 3-BETA-GLUCOSYLTRANSFERASE"/>
    <property type="match status" value="1"/>
</dbReference>
<name>H0E3Y4_9ACTN</name>
<dbReference type="Proteomes" id="UP000005143">
    <property type="component" value="Unassembled WGS sequence"/>
</dbReference>
<sequence>MTSPSPLRLLLGAFGDPGHAFPMMALGARLAARGHEVWLQTWSRWQDDVEAAGMRFAAAPEYQVFPQLGQEPLKPYAAVARATVDTVPLVREIRPHATVADILTLAPALASERCGVPVATLIPHVDPRGEPGWPPYSSGARPAGLLGRALWAGPNALVGWSLDRGRNELNETRARVGLPPQERRHGGISERLVLVGSVPQLEYPRRRALPHTHLVGPFVWEPPSEPVELPPGDDPLVVVAPSTSQDPDGLLLRAALRGLADAPVRILAAQNRTSAAAAQRLPALEVPANARLVPWMSYAQVMPHADVVLCHAGHGTLLRALAAGKPVVAIPAAGDMYENAARLAWSGAGIRLPQRLAGGRVLRAAVLRAIGDPRYRERAAEIAAWVAAGDGAQRAAPLVEALAGSQTSIRAAIP</sequence>